<accession>A0A388T6I5</accession>
<organism evidence="3 4">
    <name type="scientific">Streptomyces spongiicola</name>
    <dbReference type="NCBI Taxonomy" id="1690221"/>
    <lineage>
        <taxon>Bacteria</taxon>
        <taxon>Bacillati</taxon>
        <taxon>Actinomycetota</taxon>
        <taxon>Actinomycetes</taxon>
        <taxon>Kitasatosporales</taxon>
        <taxon>Streptomycetaceae</taxon>
        <taxon>Streptomyces</taxon>
    </lineage>
</organism>
<name>A0A388T6I5_9ACTN</name>
<dbReference type="SMART" id="SM00530">
    <property type="entry name" value="HTH_XRE"/>
    <property type="match status" value="1"/>
</dbReference>
<evidence type="ECO:0000256" key="1">
    <source>
        <dbReference type="SAM" id="MobiDB-lite"/>
    </source>
</evidence>
<dbReference type="Proteomes" id="UP000265354">
    <property type="component" value="Unassembled WGS sequence"/>
</dbReference>
<sequence>MAGGLGEAGAADGAEEPDPGMESDDDSGAVIAMVGRQVRLWREAAGMRAAELGSAIGYGENQVYKVETGKRIPKPEFLDRADEVLGAGGKPAAMKKDVAEARYPKKVRDLAKLEADAVEMGAYAAAVVHGLLQTEEYARALYQGRRPAFSEDRVERLVAARMARQSVFDRQPSPLLTFVQEETALRRPVGGRMVLRRQLEHLLEVSALRHVEVQVMPTETEEHAGLDGSHQVLKLSDGTAVAHNEVQLTSRLISEPREVQILEMRYGLIRSQALTPRLSRSFVEKLWGEL</sequence>
<dbReference type="Pfam" id="PF19054">
    <property type="entry name" value="DUF5753"/>
    <property type="match status" value="1"/>
</dbReference>
<dbReference type="InterPro" id="IPR043917">
    <property type="entry name" value="DUF5753"/>
</dbReference>
<evidence type="ECO:0000313" key="3">
    <source>
        <dbReference type="EMBL" id="GBQ03610.1"/>
    </source>
</evidence>
<reference evidence="3 4" key="1">
    <citation type="submission" date="2018-07" db="EMBL/GenBank/DDBJ databases">
        <title>Whole Genome Shotgun Sequence of Streptomyces spongiicola strain 531S.</title>
        <authorList>
            <person name="Dohra H."/>
            <person name="Kodani S."/>
        </authorList>
    </citation>
    <scope>NUCLEOTIDE SEQUENCE [LARGE SCALE GENOMIC DNA]</scope>
    <source>
        <strain evidence="3 4">531S</strain>
    </source>
</reference>
<dbReference type="SUPFAM" id="SSF47413">
    <property type="entry name" value="lambda repressor-like DNA-binding domains"/>
    <property type="match status" value="1"/>
</dbReference>
<dbReference type="InterPro" id="IPR010982">
    <property type="entry name" value="Lambda_DNA-bd_dom_sf"/>
</dbReference>
<feature type="region of interest" description="Disordered" evidence="1">
    <location>
        <begin position="1"/>
        <end position="26"/>
    </location>
</feature>
<dbReference type="CDD" id="cd00093">
    <property type="entry name" value="HTH_XRE"/>
    <property type="match status" value="1"/>
</dbReference>
<feature type="compositionally biased region" description="Acidic residues" evidence="1">
    <location>
        <begin position="13"/>
        <end position="26"/>
    </location>
</feature>
<protein>
    <submittedName>
        <fullName evidence="3">Helix-turn-helix domain-containing protein</fullName>
    </submittedName>
</protein>
<dbReference type="EMBL" id="BGZL01000020">
    <property type="protein sequence ID" value="GBQ03610.1"/>
    <property type="molecule type" value="Genomic_DNA"/>
</dbReference>
<comment type="caution">
    <text evidence="3">The sequence shown here is derived from an EMBL/GenBank/DDBJ whole genome shotgun (WGS) entry which is preliminary data.</text>
</comment>
<feature type="domain" description="HTH cro/C1-type" evidence="2">
    <location>
        <begin position="38"/>
        <end position="86"/>
    </location>
</feature>
<dbReference type="Gene3D" id="1.10.260.40">
    <property type="entry name" value="lambda repressor-like DNA-binding domains"/>
    <property type="match status" value="1"/>
</dbReference>
<dbReference type="InterPro" id="IPR001387">
    <property type="entry name" value="Cro/C1-type_HTH"/>
</dbReference>
<dbReference type="Pfam" id="PF13560">
    <property type="entry name" value="HTH_31"/>
    <property type="match status" value="1"/>
</dbReference>
<dbReference type="AlphaFoldDB" id="A0A388T6I5"/>
<dbReference type="GO" id="GO:0003677">
    <property type="term" value="F:DNA binding"/>
    <property type="evidence" value="ECO:0007669"/>
    <property type="project" value="InterPro"/>
</dbReference>
<evidence type="ECO:0000259" key="2">
    <source>
        <dbReference type="PROSITE" id="PS50943"/>
    </source>
</evidence>
<gene>
    <name evidence="3" type="ORF">SSP531S_50850</name>
</gene>
<evidence type="ECO:0000313" key="4">
    <source>
        <dbReference type="Proteomes" id="UP000265354"/>
    </source>
</evidence>
<dbReference type="RefSeq" id="WP_116428759.1">
    <property type="nucleotide sequence ID" value="NZ_BGZL01000020.1"/>
</dbReference>
<proteinExistence type="predicted"/>
<dbReference type="PROSITE" id="PS50943">
    <property type="entry name" value="HTH_CROC1"/>
    <property type="match status" value="1"/>
</dbReference>